<accession>A0AAV7JED9</accession>
<dbReference type="EMBL" id="JAKMXF010000346">
    <property type="protein sequence ID" value="KAI6647061.1"/>
    <property type="molecule type" value="Genomic_DNA"/>
</dbReference>
<dbReference type="PANTHER" id="PTHR46114:SF1">
    <property type="entry name" value="ZAD DOMAIN-CONTAINING PROTEIN"/>
    <property type="match status" value="1"/>
</dbReference>
<dbReference type="AlphaFoldDB" id="A0AAV7JED9"/>
<name>A0AAV7JED9_9METZ</name>
<sequence length="543" mass="63102">MTSKQTTAITGFVKKAYLEYFGMRLGDQDKTCAPHTVCRSCVENLRQWTKGIRKSLSFGIPMIWREPQNHISDCYFCMANISGFNAKTKSLIKYPNLHSAIRPVPHSIDVPVPKFTNLDVISEIDDCETRDSLIREDEDFIPYVLSRSNSPQLFNQSELNDLVRDLDLPKESAELLGSRLKEKNLLLPETKFYSYRNREIEFLKYFIMEDGFVFCHDVSPLVNALGCPYVPNDRRLFIDSSKQSLKCVLLHNGNKFSSIPIGHSVSLKERYDNMKIVLHKINYNQHNWVICGDLKIICILLGQQSGYTKYLCFLCLWDSRAKSEHYSRQSWPARTNLNVGDKNIIHEPLVDPLKILLPPLHIKLGLMKQFVRALDKEGNCFKYITEKFYYLSDEKRKAGIFDGPQIRQLVRDDNFSNSMICKEKCAWNAFVDVMKNLLGNTKSPNYKILVNELIESYKNLGCNMSVKVHFLHSHIDYFPENLGAVSEEQGERFHQDIKTMETRYQGRWDVHMMADYCWCLKRDCIDVIHARMSKKRKFTPDSD</sequence>
<comment type="caution">
    <text evidence="1">The sequence shown here is derived from an EMBL/GenBank/DDBJ whole genome shotgun (WGS) entry which is preliminary data.</text>
</comment>
<reference evidence="1 2" key="1">
    <citation type="journal article" date="2023" name="BMC Biol.">
        <title>The compact genome of the sponge Oopsacas minuta (Hexactinellida) is lacking key metazoan core genes.</title>
        <authorList>
            <person name="Santini S."/>
            <person name="Schenkelaars Q."/>
            <person name="Jourda C."/>
            <person name="Duchesne M."/>
            <person name="Belahbib H."/>
            <person name="Rocher C."/>
            <person name="Selva M."/>
            <person name="Riesgo A."/>
            <person name="Vervoort M."/>
            <person name="Leys S.P."/>
            <person name="Kodjabachian L."/>
            <person name="Le Bivic A."/>
            <person name="Borchiellini C."/>
            <person name="Claverie J.M."/>
            <person name="Renard E."/>
        </authorList>
    </citation>
    <scope>NUCLEOTIDE SEQUENCE [LARGE SCALE GENOMIC DNA]</scope>
    <source>
        <strain evidence="1">SPO-2</strain>
    </source>
</reference>
<dbReference type="Proteomes" id="UP001165289">
    <property type="component" value="Unassembled WGS sequence"/>
</dbReference>
<dbReference type="PANTHER" id="PTHR46114">
    <property type="entry name" value="APPLE DOMAIN-CONTAINING PROTEIN"/>
    <property type="match status" value="1"/>
</dbReference>
<organism evidence="1 2">
    <name type="scientific">Oopsacas minuta</name>
    <dbReference type="NCBI Taxonomy" id="111878"/>
    <lineage>
        <taxon>Eukaryota</taxon>
        <taxon>Metazoa</taxon>
        <taxon>Porifera</taxon>
        <taxon>Hexactinellida</taxon>
        <taxon>Hexasterophora</taxon>
        <taxon>Lyssacinosida</taxon>
        <taxon>Leucopsacidae</taxon>
        <taxon>Oopsacas</taxon>
    </lineage>
</organism>
<protein>
    <submittedName>
        <fullName evidence="1">Uncharacterized protein</fullName>
    </submittedName>
</protein>
<evidence type="ECO:0000313" key="1">
    <source>
        <dbReference type="EMBL" id="KAI6647061.1"/>
    </source>
</evidence>
<proteinExistence type="predicted"/>
<keyword evidence="2" id="KW-1185">Reference proteome</keyword>
<evidence type="ECO:0000313" key="2">
    <source>
        <dbReference type="Proteomes" id="UP001165289"/>
    </source>
</evidence>
<gene>
    <name evidence="1" type="ORF">LOD99_8898</name>
</gene>